<accession>A0A2P8DRN0</accession>
<comment type="caution">
    <text evidence="1">The sequence shown here is derived from an EMBL/GenBank/DDBJ whole genome shotgun (WGS) entry which is preliminary data.</text>
</comment>
<sequence>MKKSNNPKNCLLVFPKSFYHYSEYFKKALYENGFQVTVCNDEYPESTLGKIMGKLRIPHLLKLTLIEIKEKFLDGKSYDLVLIIKGRGISPELIQEMRKVSAKIVGFSFDSFKYLSAPIKWFKYVDTFYTFDYRDSEKFELPIVELFSSLSENNIEKKFSYQISAIVRNHSERLNYIDKVFSNLQIERKFIYIFEQNYFTFILNFIKSPILYLKYFKNISFKSLPYSEYMRVLRESNFTLDYAHPEQSGITIRCFEALDAQTKIITNNTYVSRYKYFNNSNTIIFEPNSNPVFLQEEFKRIENYIPEKHSRTIDHFIKKLIS</sequence>
<organism evidence="1 2">
    <name type="scientific">Cecembia rubra</name>
    <dbReference type="NCBI Taxonomy" id="1485585"/>
    <lineage>
        <taxon>Bacteria</taxon>
        <taxon>Pseudomonadati</taxon>
        <taxon>Bacteroidota</taxon>
        <taxon>Cytophagia</taxon>
        <taxon>Cytophagales</taxon>
        <taxon>Cyclobacteriaceae</taxon>
        <taxon>Cecembia</taxon>
    </lineage>
</organism>
<dbReference type="RefSeq" id="WP_106568895.1">
    <property type="nucleotide sequence ID" value="NZ_JAUVYL010000175.1"/>
</dbReference>
<keyword evidence="2" id="KW-1185">Reference proteome</keyword>
<dbReference type="OrthoDB" id="3251881at2"/>
<protein>
    <submittedName>
        <fullName evidence="1">Uncharacterized protein</fullName>
    </submittedName>
</protein>
<evidence type="ECO:0000313" key="2">
    <source>
        <dbReference type="Proteomes" id="UP000240708"/>
    </source>
</evidence>
<dbReference type="EMBL" id="PYGF01000016">
    <property type="protein sequence ID" value="PSK99871.1"/>
    <property type="molecule type" value="Genomic_DNA"/>
</dbReference>
<evidence type="ECO:0000313" key="1">
    <source>
        <dbReference type="EMBL" id="PSK99871.1"/>
    </source>
</evidence>
<dbReference type="AlphaFoldDB" id="A0A2P8DRN0"/>
<name>A0A2P8DRN0_9BACT</name>
<gene>
    <name evidence="1" type="ORF">CLV48_11661</name>
</gene>
<reference evidence="1 2" key="1">
    <citation type="submission" date="2018-03" db="EMBL/GenBank/DDBJ databases">
        <title>Genomic Encyclopedia of Archaeal and Bacterial Type Strains, Phase II (KMG-II): from individual species to whole genera.</title>
        <authorList>
            <person name="Goeker M."/>
        </authorList>
    </citation>
    <scope>NUCLEOTIDE SEQUENCE [LARGE SCALE GENOMIC DNA]</scope>
    <source>
        <strain evidence="1 2">DSM 28057</strain>
    </source>
</reference>
<proteinExistence type="predicted"/>
<dbReference type="Proteomes" id="UP000240708">
    <property type="component" value="Unassembled WGS sequence"/>
</dbReference>